<keyword evidence="2" id="KW-1185">Reference proteome</keyword>
<organism evidence="1 2">
    <name type="scientific">Racocetra persica</name>
    <dbReference type="NCBI Taxonomy" id="160502"/>
    <lineage>
        <taxon>Eukaryota</taxon>
        <taxon>Fungi</taxon>
        <taxon>Fungi incertae sedis</taxon>
        <taxon>Mucoromycota</taxon>
        <taxon>Glomeromycotina</taxon>
        <taxon>Glomeromycetes</taxon>
        <taxon>Diversisporales</taxon>
        <taxon>Gigasporaceae</taxon>
        <taxon>Racocetra</taxon>
    </lineage>
</organism>
<dbReference type="EMBL" id="CAJVQC010082113">
    <property type="protein sequence ID" value="CAG8819284.1"/>
    <property type="molecule type" value="Genomic_DNA"/>
</dbReference>
<proteinExistence type="predicted"/>
<protein>
    <submittedName>
        <fullName evidence="1">13227_t:CDS:1</fullName>
    </submittedName>
</protein>
<accession>A0ACA9RZX0</accession>
<feature type="non-terminal residue" evidence="1">
    <location>
        <position position="116"/>
    </location>
</feature>
<dbReference type="Proteomes" id="UP000789920">
    <property type="component" value="Unassembled WGS sequence"/>
</dbReference>
<evidence type="ECO:0000313" key="2">
    <source>
        <dbReference type="Proteomes" id="UP000789920"/>
    </source>
</evidence>
<sequence>PMLEPIIKNIVSRMTYITFKASRLTNLYVLYFLNTNQSISNLDYNHFMRLPFQAVLKEKTSNIPKNTIDIILNNVCDNLYAPLHPANLMWNDESDLGQIISSIARLYAINSQNHVI</sequence>
<reference evidence="1" key="1">
    <citation type="submission" date="2021-06" db="EMBL/GenBank/DDBJ databases">
        <authorList>
            <person name="Kallberg Y."/>
            <person name="Tangrot J."/>
            <person name="Rosling A."/>
        </authorList>
    </citation>
    <scope>NUCLEOTIDE SEQUENCE</scope>
    <source>
        <strain evidence="1">MA461A</strain>
    </source>
</reference>
<name>A0ACA9RZX0_9GLOM</name>
<comment type="caution">
    <text evidence="1">The sequence shown here is derived from an EMBL/GenBank/DDBJ whole genome shotgun (WGS) entry which is preliminary data.</text>
</comment>
<gene>
    <name evidence="1" type="ORF">RPERSI_LOCUS25101</name>
</gene>
<feature type="non-terminal residue" evidence="1">
    <location>
        <position position="1"/>
    </location>
</feature>
<evidence type="ECO:0000313" key="1">
    <source>
        <dbReference type="EMBL" id="CAG8819284.1"/>
    </source>
</evidence>